<sequence length="593" mass="65941">MCGICGEIRFDGGVADAGAVSRMAERLARRGPDGAGVFAQGRIAFGHRRLKIIDLSDSAQQPMADPDLGLAIVFNGCIYNYPELREELSAQGYRFFSHGDTEVILKAFHAWGPMCVKRFHGMFAFCIWERESGRVTLARDRLGIKPLYTAEVPGGLRFASALPAILAGGRGEIDTDIDPIALHHYMTFHAVVPAPRTILKGVRKLPPATVLSIDADGTRSEQRYWTLEVQQTGDDLRRSPEEWQDMVMDALRVAVKRRLVSDVPVGVLLSGGLDSSLIVGLLAEQGQTGLNTFSVGFEAAGGEKGDEFQYSDLVAEHFGTDHHKLFIPSDRLIETLPRTFDAMNEPMVSYDNVGFFLLSEEVSKHVHVVQSGQGADEVFGGYHWYPPLLDSNDPVADYARVFFDRDHAEVAQAVDPRMVDDTDHSRAFVAEHFGQPGADRAVDKALRLDTTVMLVDDPVKRVDNMTMAWGLEARVPFLDHELVELAGRIPAELKVRDGGKWVLKEGARKVIPSGVIDRPKGYFPVPALKYIQGPYLDFVRDHLDSRAARQRGLFRRDYVDMLLDDPTGHITPLRGSKLWQVALLEMWLQTHDL</sequence>
<dbReference type="PROSITE" id="PS51278">
    <property type="entry name" value="GATASE_TYPE_2"/>
    <property type="match status" value="1"/>
</dbReference>
<dbReference type="InterPro" id="IPR006426">
    <property type="entry name" value="Asn_synth_AEB"/>
</dbReference>
<dbReference type="NCBIfam" id="TIGR01536">
    <property type="entry name" value="asn_synth_AEB"/>
    <property type="match status" value="1"/>
</dbReference>
<reference evidence="11 12" key="1">
    <citation type="journal article" date="2013" name="Genome Announc.">
        <title>Draft Genome Sequence of an Alphaproteobacterium, Caenispirillum salinarum AK4(T), Isolated from a Solar Saltern.</title>
        <authorList>
            <person name="Khatri I."/>
            <person name="Singh A."/>
            <person name="Korpole S."/>
            <person name="Pinnaka A.K."/>
            <person name="Subramanian S."/>
        </authorList>
    </citation>
    <scope>NUCLEOTIDE SEQUENCE [LARGE SCALE GENOMIC DNA]</scope>
    <source>
        <strain evidence="11 12">AK4</strain>
    </source>
</reference>
<dbReference type="RefSeq" id="WP_009542017.1">
    <property type="nucleotide sequence ID" value="NZ_ANHY01000019.1"/>
</dbReference>
<dbReference type="Gene3D" id="3.40.50.620">
    <property type="entry name" value="HUPs"/>
    <property type="match status" value="1"/>
</dbReference>
<evidence type="ECO:0000256" key="4">
    <source>
        <dbReference type="ARBA" id="ARBA00022741"/>
    </source>
</evidence>
<dbReference type="Pfam" id="PF00733">
    <property type="entry name" value="Asn_synthase"/>
    <property type="match status" value="1"/>
</dbReference>
<dbReference type="PANTHER" id="PTHR43284">
    <property type="entry name" value="ASPARAGINE SYNTHETASE (GLUTAMINE-HYDROLYZING)"/>
    <property type="match status" value="1"/>
</dbReference>
<keyword evidence="8" id="KW-0061">Asparagine biosynthesis</keyword>
<feature type="binding site" evidence="9">
    <location>
        <position position="268"/>
    </location>
    <ligand>
        <name>ATP</name>
        <dbReference type="ChEBI" id="CHEBI:30616"/>
    </ligand>
</feature>
<dbReference type="GO" id="GO:0005829">
    <property type="term" value="C:cytosol"/>
    <property type="evidence" value="ECO:0007669"/>
    <property type="project" value="TreeGrafter"/>
</dbReference>
<evidence type="ECO:0000256" key="2">
    <source>
        <dbReference type="ARBA" id="ARBA00005752"/>
    </source>
</evidence>
<comment type="similarity">
    <text evidence="2">Belongs to the asparagine synthetase family.</text>
</comment>
<protein>
    <recommendedName>
        <fullName evidence="3">asparagine synthase (glutamine-hydrolyzing)</fullName>
        <ecNumber evidence="3">6.3.5.4</ecNumber>
    </recommendedName>
</protein>
<evidence type="ECO:0000256" key="3">
    <source>
        <dbReference type="ARBA" id="ARBA00012737"/>
    </source>
</evidence>
<dbReference type="SUPFAM" id="SSF56235">
    <property type="entry name" value="N-terminal nucleophile aminohydrolases (Ntn hydrolases)"/>
    <property type="match status" value="1"/>
</dbReference>
<accession>K9GNG4</accession>
<dbReference type="OrthoDB" id="9763290at2"/>
<evidence type="ECO:0000256" key="7">
    <source>
        <dbReference type="ARBA" id="ARBA00048741"/>
    </source>
</evidence>
<comment type="caution">
    <text evidence="11">The sequence shown here is derived from an EMBL/GenBank/DDBJ whole genome shotgun (WGS) entry which is preliminary data.</text>
</comment>
<keyword evidence="8" id="KW-0028">Amino-acid biosynthesis</keyword>
<keyword evidence="4 9" id="KW-0547">Nucleotide-binding</keyword>
<keyword evidence="12" id="KW-1185">Reference proteome</keyword>
<evidence type="ECO:0000256" key="6">
    <source>
        <dbReference type="ARBA" id="ARBA00022962"/>
    </source>
</evidence>
<proteinExistence type="inferred from homology"/>
<dbReference type="CDD" id="cd01991">
    <property type="entry name" value="Asn_synthase_B_C"/>
    <property type="match status" value="1"/>
</dbReference>
<organism evidence="11 12">
    <name type="scientific">Caenispirillum salinarum AK4</name>
    <dbReference type="NCBI Taxonomy" id="1238182"/>
    <lineage>
        <taxon>Bacteria</taxon>
        <taxon>Pseudomonadati</taxon>
        <taxon>Pseudomonadota</taxon>
        <taxon>Alphaproteobacteria</taxon>
        <taxon>Rhodospirillales</taxon>
        <taxon>Novispirillaceae</taxon>
        <taxon>Caenispirillum</taxon>
    </lineage>
</organism>
<dbReference type="SUPFAM" id="SSF52402">
    <property type="entry name" value="Adenine nucleotide alpha hydrolases-like"/>
    <property type="match status" value="1"/>
</dbReference>
<dbReference type="Gene3D" id="3.60.20.10">
    <property type="entry name" value="Glutamine Phosphoribosylpyrophosphate, subunit 1, domain 1"/>
    <property type="match status" value="1"/>
</dbReference>
<dbReference type="PIRSF" id="PIRSF001589">
    <property type="entry name" value="Asn_synthetase_glu-h"/>
    <property type="match status" value="1"/>
</dbReference>
<evidence type="ECO:0000313" key="11">
    <source>
        <dbReference type="EMBL" id="EKV27515.1"/>
    </source>
</evidence>
<evidence type="ECO:0000313" key="12">
    <source>
        <dbReference type="Proteomes" id="UP000009881"/>
    </source>
</evidence>
<feature type="active site" description="For GATase activity" evidence="8">
    <location>
        <position position="2"/>
    </location>
</feature>
<dbReference type="NCBIfam" id="TIGR03104">
    <property type="entry name" value="trio_amidotrans"/>
    <property type="match status" value="1"/>
</dbReference>
<keyword evidence="5 9" id="KW-0067">ATP-binding</keyword>
<dbReference type="AlphaFoldDB" id="K9GNG4"/>
<evidence type="ECO:0000256" key="8">
    <source>
        <dbReference type="PIRSR" id="PIRSR001589-1"/>
    </source>
</evidence>
<evidence type="ECO:0000259" key="10">
    <source>
        <dbReference type="PROSITE" id="PS51278"/>
    </source>
</evidence>
<dbReference type="eggNOG" id="COG0367">
    <property type="taxonomic scope" value="Bacteria"/>
</dbReference>
<dbReference type="EMBL" id="ANHY01000019">
    <property type="protein sequence ID" value="EKV27515.1"/>
    <property type="molecule type" value="Genomic_DNA"/>
</dbReference>
<evidence type="ECO:0000256" key="5">
    <source>
        <dbReference type="ARBA" id="ARBA00022840"/>
    </source>
</evidence>
<dbReference type="InterPro" id="IPR017932">
    <property type="entry name" value="GATase_2_dom"/>
</dbReference>
<dbReference type="CDD" id="cd00712">
    <property type="entry name" value="AsnB"/>
    <property type="match status" value="1"/>
</dbReference>
<dbReference type="InterPro" id="IPR051786">
    <property type="entry name" value="ASN_synthetase/amidase"/>
</dbReference>
<dbReference type="Pfam" id="PF13537">
    <property type="entry name" value="GATase_7"/>
    <property type="match status" value="1"/>
</dbReference>
<dbReference type="GO" id="GO:0005524">
    <property type="term" value="F:ATP binding"/>
    <property type="evidence" value="ECO:0007669"/>
    <property type="project" value="UniProtKB-KW"/>
</dbReference>
<comment type="catalytic activity">
    <reaction evidence="7">
        <text>L-aspartate + L-glutamine + ATP + H2O = L-asparagine + L-glutamate + AMP + diphosphate + H(+)</text>
        <dbReference type="Rhea" id="RHEA:12228"/>
        <dbReference type="ChEBI" id="CHEBI:15377"/>
        <dbReference type="ChEBI" id="CHEBI:15378"/>
        <dbReference type="ChEBI" id="CHEBI:29985"/>
        <dbReference type="ChEBI" id="CHEBI:29991"/>
        <dbReference type="ChEBI" id="CHEBI:30616"/>
        <dbReference type="ChEBI" id="CHEBI:33019"/>
        <dbReference type="ChEBI" id="CHEBI:58048"/>
        <dbReference type="ChEBI" id="CHEBI:58359"/>
        <dbReference type="ChEBI" id="CHEBI:456215"/>
        <dbReference type="EC" id="6.3.5.4"/>
    </reaction>
</comment>
<name>K9GNG4_9PROT</name>
<dbReference type="InterPro" id="IPR014729">
    <property type="entry name" value="Rossmann-like_a/b/a_fold"/>
</dbReference>
<dbReference type="GO" id="GO:0006529">
    <property type="term" value="P:asparagine biosynthetic process"/>
    <property type="evidence" value="ECO:0007669"/>
    <property type="project" value="UniProtKB-KW"/>
</dbReference>
<dbReference type="GO" id="GO:0004066">
    <property type="term" value="F:asparagine synthase (glutamine-hydrolyzing) activity"/>
    <property type="evidence" value="ECO:0007669"/>
    <property type="project" value="UniProtKB-EC"/>
</dbReference>
<dbReference type="InterPro" id="IPR017535">
    <property type="entry name" value="Asparagine_synth"/>
</dbReference>
<dbReference type="PATRIC" id="fig|1238182.3.peg.3575"/>
<dbReference type="EC" id="6.3.5.4" evidence="3"/>
<keyword evidence="6 8" id="KW-0315">Glutamine amidotransferase</keyword>
<feature type="binding site" evidence="9">
    <location>
        <position position="295"/>
    </location>
    <ligand>
        <name>ATP</name>
        <dbReference type="ChEBI" id="CHEBI:30616"/>
    </ligand>
</feature>
<dbReference type="STRING" id="1238182.C882_1361"/>
<comment type="pathway">
    <text evidence="1">Amino-acid biosynthesis; L-asparagine biosynthesis; L-asparagine from L-aspartate (L-Gln route): step 1/1.</text>
</comment>
<feature type="binding site" evidence="9">
    <location>
        <begin position="371"/>
        <end position="372"/>
    </location>
    <ligand>
        <name>ATP</name>
        <dbReference type="ChEBI" id="CHEBI:30616"/>
    </ligand>
</feature>
<evidence type="ECO:0000256" key="1">
    <source>
        <dbReference type="ARBA" id="ARBA00005187"/>
    </source>
</evidence>
<dbReference type="Proteomes" id="UP000009881">
    <property type="component" value="Unassembled WGS sequence"/>
</dbReference>
<evidence type="ECO:0000256" key="9">
    <source>
        <dbReference type="PIRSR" id="PIRSR001589-2"/>
    </source>
</evidence>
<dbReference type="PANTHER" id="PTHR43284:SF1">
    <property type="entry name" value="ASPARAGINE SYNTHETASE"/>
    <property type="match status" value="1"/>
</dbReference>
<dbReference type="InterPro" id="IPR001962">
    <property type="entry name" value="Asn_synthase"/>
</dbReference>
<gene>
    <name evidence="11" type="ORF">C882_1361</name>
</gene>
<dbReference type="InterPro" id="IPR033738">
    <property type="entry name" value="AsnB_N"/>
</dbReference>
<feature type="binding site" evidence="9">
    <location>
        <position position="100"/>
    </location>
    <ligand>
        <name>L-glutamine</name>
        <dbReference type="ChEBI" id="CHEBI:58359"/>
    </ligand>
</feature>
<dbReference type="InterPro" id="IPR029055">
    <property type="entry name" value="Ntn_hydrolases_N"/>
</dbReference>
<feature type="domain" description="Glutamine amidotransferase type-2" evidence="10">
    <location>
        <begin position="2"/>
        <end position="216"/>
    </location>
</feature>